<sequence>MKVHHRNEELASRSLPQTCGIFANHNPDLRNADATQVLVSKSSATTLHLRLTYGQQDLTCKMQ</sequence>
<name>A0ABS8UKE6_DATST</name>
<evidence type="ECO:0000313" key="2">
    <source>
        <dbReference type="Proteomes" id="UP000823775"/>
    </source>
</evidence>
<feature type="non-terminal residue" evidence="1">
    <location>
        <position position="63"/>
    </location>
</feature>
<protein>
    <submittedName>
        <fullName evidence="1">Uncharacterized protein</fullName>
    </submittedName>
</protein>
<comment type="caution">
    <text evidence="1">The sequence shown here is derived from an EMBL/GenBank/DDBJ whole genome shotgun (WGS) entry which is preliminary data.</text>
</comment>
<keyword evidence="2" id="KW-1185">Reference proteome</keyword>
<evidence type="ECO:0000313" key="1">
    <source>
        <dbReference type="EMBL" id="MCD9559289.1"/>
    </source>
</evidence>
<proteinExistence type="predicted"/>
<dbReference type="Proteomes" id="UP000823775">
    <property type="component" value="Unassembled WGS sequence"/>
</dbReference>
<dbReference type="EMBL" id="JACEIK010002124">
    <property type="protein sequence ID" value="MCD9559289.1"/>
    <property type="molecule type" value="Genomic_DNA"/>
</dbReference>
<reference evidence="1 2" key="1">
    <citation type="journal article" date="2021" name="BMC Genomics">
        <title>Datura genome reveals duplications of psychoactive alkaloid biosynthetic genes and high mutation rate following tissue culture.</title>
        <authorList>
            <person name="Rajewski A."/>
            <person name="Carter-House D."/>
            <person name="Stajich J."/>
            <person name="Litt A."/>
        </authorList>
    </citation>
    <scope>NUCLEOTIDE SEQUENCE [LARGE SCALE GENOMIC DNA]</scope>
    <source>
        <strain evidence="1">AR-01</strain>
    </source>
</reference>
<gene>
    <name evidence="1" type="ORF">HAX54_017160</name>
</gene>
<accession>A0ABS8UKE6</accession>
<organism evidence="1 2">
    <name type="scientific">Datura stramonium</name>
    <name type="common">Jimsonweed</name>
    <name type="synonym">Common thornapple</name>
    <dbReference type="NCBI Taxonomy" id="4076"/>
    <lineage>
        <taxon>Eukaryota</taxon>
        <taxon>Viridiplantae</taxon>
        <taxon>Streptophyta</taxon>
        <taxon>Embryophyta</taxon>
        <taxon>Tracheophyta</taxon>
        <taxon>Spermatophyta</taxon>
        <taxon>Magnoliopsida</taxon>
        <taxon>eudicotyledons</taxon>
        <taxon>Gunneridae</taxon>
        <taxon>Pentapetalae</taxon>
        <taxon>asterids</taxon>
        <taxon>lamiids</taxon>
        <taxon>Solanales</taxon>
        <taxon>Solanaceae</taxon>
        <taxon>Solanoideae</taxon>
        <taxon>Datureae</taxon>
        <taxon>Datura</taxon>
    </lineage>
</organism>